<dbReference type="InterPro" id="IPR047288">
    <property type="entry name" value="Tudor_SGF29_rpt1"/>
</dbReference>
<feature type="region of interest" description="Disordered" evidence="2">
    <location>
        <begin position="99"/>
        <end position="145"/>
    </location>
</feature>
<feature type="compositionally biased region" description="Polar residues" evidence="2">
    <location>
        <begin position="104"/>
        <end position="113"/>
    </location>
</feature>
<reference evidence="5" key="1">
    <citation type="submission" date="2020-05" db="EMBL/GenBank/DDBJ databases">
        <authorList>
            <person name="Rincon C."/>
            <person name="Sanders R I."/>
            <person name="Robbins C."/>
            <person name="Chaturvedi A."/>
        </authorList>
    </citation>
    <scope>NUCLEOTIDE SEQUENCE</scope>
    <source>
        <strain evidence="5">CHB12</strain>
    </source>
</reference>
<dbReference type="Proteomes" id="UP000684084">
    <property type="component" value="Unassembled WGS sequence"/>
</dbReference>
<dbReference type="PROSITE" id="PS51518">
    <property type="entry name" value="SGF29_C"/>
    <property type="match status" value="1"/>
</dbReference>
<dbReference type="OrthoDB" id="10265994at2759"/>
<evidence type="ECO:0000313" key="6">
    <source>
        <dbReference type="Proteomes" id="UP000684084"/>
    </source>
</evidence>
<dbReference type="CDD" id="cd20393">
    <property type="entry name" value="Tudor_SGF29_rpt1"/>
    <property type="match status" value="1"/>
</dbReference>
<evidence type="ECO:0000256" key="1">
    <source>
        <dbReference type="SAM" id="Coils"/>
    </source>
</evidence>
<keyword evidence="1" id="KW-0175">Coiled coil</keyword>
<proteinExistence type="predicted"/>
<feature type="region of interest" description="Disordered" evidence="2">
    <location>
        <begin position="1"/>
        <end position="20"/>
    </location>
</feature>
<dbReference type="Pfam" id="PF07039">
    <property type="entry name" value="SGF29_Tudor"/>
    <property type="match status" value="1"/>
</dbReference>
<dbReference type="AlphaFoldDB" id="A0A915ZWZ6"/>
<gene>
    <name evidence="5" type="ORF">CHRIB12_LOCUS22179</name>
</gene>
<evidence type="ECO:0000256" key="3">
    <source>
        <dbReference type="SAM" id="Phobius"/>
    </source>
</evidence>
<keyword evidence="3" id="KW-1133">Transmembrane helix</keyword>
<protein>
    <recommendedName>
        <fullName evidence="4">SGF29 C-terminal domain-containing protein</fullName>
    </recommendedName>
</protein>
<sequence length="292" mass="33581">MTTSDRQPRESISSYGDKEERLMGQINTNLNKLEKIQEEGNDIITEINALHEKQSSTLTKETTEKLRELYKKGIEQANREDRICKTIVEDIDNLTALGSHSAKDYQTPQLADDSNSKRKRREESVVSGSSKIKKHKNGGNIIKNGSNVAAKQPKFKDIEENWILATVVSYKPESKNYEVEDADRDEASNRPGERFFVPAKNVMVIPNPSDIRPSQEFAPSTTVLALYPSTTRNELMYMFIKSSAGKYYQHIKDYYCDIISFVQIIEVFFNFYILHILIRFQSNFYNLYVSFG</sequence>
<dbReference type="PANTHER" id="PTHR21539:SF0">
    <property type="entry name" value="SAGA-ASSOCIATED FACTOR 29"/>
    <property type="match status" value="1"/>
</dbReference>
<feature type="transmembrane region" description="Helical" evidence="3">
    <location>
        <begin position="258"/>
        <end position="278"/>
    </location>
</feature>
<dbReference type="VEuPathDB" id="FungiDB:RhiirFUN_008835"/>
<evidence type="ECO:0000256" key="2">
    <source>
        <dbReference type="SAM" id="MobiDB-lite"/>
    </source>
</evidence>
<dbReference type="InterPro" id="IPR010750">
    <property type="entry name" value="SGF29_tudor-like_dom"/>
</dbReference>
<accession>A0A915ZWZ6</accession>
<dbReference type="InterPro" id="IPR037802">
    <property type="entry name" value="SGF29"/>
</dbReference>
<name>A0A915ZWZ6_9GLOM</name>
<evidence type="ECO:0000259" key="4">
    <source>
        <dbReference type="PROSITE" id="PS51518"/>
    </source>
</evidence>
<organism evidence="5 6">
    <name type="scientific">Rhizophagus irregularis</name>
    <dbReference type="NCBI Taxonomy" id="588596"/>
    <lineage>
        <taxon>Eukaryota</taxon>
        <taxon>Fungi</taxon>
        <taxon>Fungi incertae sedis</taxon>
        <taxon>Mucoromycota</taxon>
        <taxon>Glomeromycotina</taxon>
        <taxon>Glomeromycetes</taxon>
        <taxon>Glomerales</taxon>
        <taxon>Glomeraceae</taxon>
        <taxon>Rhizophagus</taxon>
    </lineage>
</organism>
<feature type="domain" description="SGF29 C-terminal" evidence="4">
    <location>
        <begin position="138"/>
        <end position="231"/>
    </location>
</feature>
<dbReference type="Gene3D" id="2.30.30.140">
    <property type="match status" value="1"/>
</dbReference>
<keyword evidence="3" id="KW-0472">Membrane</keyword>
<dbReference type="GO" id="GO:0000124">
    <property type="term" value="C:SAGA complex"/>
    <property type="evidence" value="ECO:0007669"/>
    <property type="project" value="InterPro"/>
</dbReference>
<comment type="caution">
    <text evidence="5">The sequence shown here is derived from an EMBL/GenBank/DDBJ whole genome shotgun (WGS) entry which is preliminary data.</text>
</comment>
<dbReference type="PANTHER" id="PTHR21539">
    <property type="entry name" value="SAGA-ASSOCIATED FACTOR 29"/>
    <property type="match status" value="1"/>
</dbReference>
<feature type="coiled-coil region" evidence="1">
    <location>
        <begin position="33"/>
        <end position="80"/>
    </location>
</feature>
<dbReference type="EMBL" id="CAGKOT010000074">
    <property type="protein sequence ID" value="CAB5391938.1"/>
    <property type="molecule type" value="Genomic_DNA"/>
</dbReference>
<feature type="compositionally biased region" description="Polar residues" evidence="2">
    <location>
        <begin position="1"/>
        <end position="14"/>
    </location>
</feature>
<keyword evidence="3" id="KW-0812">Transmembrane</keyword>
<evidence type="ECO:0000313" key="5">
    <source>
        <dbReference type="EMBL" id="CAB5391938.1"/>
    </source>
</evidence>